<dbReference type="PRINTS" id="PR00359">
    <property type="entry name" value="BP450"/>
</dbReference>
<dbReference type="CDD" id="cd11029">
    <property type="entry name" value="CYP107-like"/>
    <property type="match status" value="1"/>
</dbReference>
<organism evidence="3 4">
    <name type="scientific">Actinomadura yumaensis</name>
    <dbReference type="NCBI Taxonomy" id="111807"/>
    <lineage>
        <taxon>Bacteria</taxon>
        <taxon>Bacillati</taxon>
        <taxon>Actinomycetota</taxon>
        <taxon>Actinomycetes</taxon>
        <taxon>Streptosporangiales</taxon>
        <taxon>Thermomonosporaceae</taxon>
        <taxon>Actinomadura</taxon>
    </lineage>
</organism>
<dbReference type="EMBL" id="JBHSXS010000009">
    <property type="protein sequence ID" value="MFC6881635.1"/>
    <property type="molecule type" value="Genomic_DNA"/>
</dbReference>
<name>A0ABW2CK70_9ACTN</name>
<sequence length="446" mass="48493">MTAERTTGPRTSGEHVLSDPELVADPYGAFGRIREEAPVARGRLWDGGPVWIVTRHDDVSAVLLDRRFASNAGSLPGRTDEHAEFLARTVGIPEDVVPYLAGNLVYLDPPDHTRLRGLVARAFTPRRIARLRPRVEAITGELLDTLPDRAVDGVVDLIEHFAYPLPVSVICELLGVPEEDRPRWHAWSRRFGDSTPRRLGEIVTEMNAHIRELVERRRAEPADDLLTALTGAHDGGGRLSDAELVTMVLTLMIAGHTTTSHMLGNGIAALLAHPGQLARLREDPALMPGAVQELLRWGSPVVIAKLRYATQDVTIGDTLIRQGERVQLVLGSANRDPRRFPDGDRLDVERPCGAADAQHLAYARGPHYCLGAALANQEAEVAFSALFTRFPELALAVPPDRLERDQIPITHQLARLPVTLGPPSADAPSAGGRAEHGPGGPDRAEG</sequence>
<protein>
    <submittedName>
        <fullName evidence="3">Cytochrome P450</fullName>
    </submittedName>
</protein>
<dbReference type="RefSeq" id="WP_160826934.1">
    <property type="nucleotide sequence ID" value="NZ_JBHSXE010000001.1"/>
</dbReference>
<dbReference type="Pfam" id="PF00067">
    <property type="entry name" value="p450"/>
    <property type="match status" value="1"/>
</dbReference>
<dbReference type="PANTHER" id="PTHR46696">
    <property type="entry name" value="P450, PUTATIVE (EUROFUNG)-RELATED"/>
    <property type="match status" value="1"/>
</dbReference>
<comment type="similarity">
    <text evidence="1">Belongs to the cytochrome P450 family.</text>
</comment>
<feature type="region of interest" description="Disordered" evidence="2">
    <location>
        <begin position="415"/>
        <end position="446"/>
    </location>
</feature>
<dbReference type="InterPro" id="IPR036396">
    <property type="entry name" value="Cyt_P450_sf"/>
</dbReference>
<evidence type="ECO:0000256" key="1">
    <source>
        <dbReference type="ARBA" id="ARBA00010617"/>
    </source>
</evidence>
<evidence type="ECO:0000313" key="4">
    <source>
        <dbReference type="Proteomes" id="UP001596380"/>
    </source>
</evidence>
<dbReference type="Gene3D" id="1.10.630.10">
    <property type="entry name" value="Cytochrome P450"/>
    <property type="match status" value="1"/>
</dbReference>
<gene>
    <name evidence="3" type="ORF">ACFQKB_17890</name>
</gene>
<reference evidence="4" key="1">
    <citation type="journal article" date="2019" name="Int. J. Syst. Evol. Microbiol.">
        <title>The Global Catalogue of Microorganisms (GCM) 10K type strain sequencing project: providing services to taxonomists for standard genome sequencing and annotation.</title>
        <authorList>
            <consortium name="The Broad Institute Genomics Platform"/>
            <consortium name="The Broad Institute Genome Sequencing Center for Infectious Disease"/>
            <person name="Wu L."/>
            <person name="Ma J."/>
        </authorList>
    </citation>
    <scope>NUCLEOTIDE SEQUENCE [LARGE SCALE GENOMIC DNA]</scope>
    <source>
        <strain evidence="4">JCM 3369</strain>
    </source>
</reference>
<dbReference type="PANTHER" id="PTHR46696:SF1">
    <property type="entry name" value="CYTOCHROME P450 YJIB-RELATED"/>
    <property type="match status" value="1"/>
</dbReference>
<dbReference type="InterPro" id="IPR001128">
    <property type="entry name" value="Cyt_P450"/>
</dbReference>
<comment type="caution">
    <text evidence="3">The sequence shown here is derived from an EMBL/GenBank/DDBJ whole genome shotgun (WGS) entry which is preliminary data.</text>
</comment>
<dbReference type="InterPro" id="IPR002397">
    <property type="entry name" value="Cyt_P450_B"/>
</dbReference>
<keyword evidence="4" id="KW-1185">Reference proteome</keyword>
<accession>A0ABW2CK70</accession>
<proteinExistence type="inferred from homology"/>
<evidence type="ECO:0000313" key="3">
    <source>
        <dbReference type="EMBL" id="MFC6881635.1"/>
    </source>
</evidence>
<dbReference type="SUPFAM" id="SSF48264">
    <property type="entry name" value="Cytochrome P450"/>
    <property type="match status" value="1"/>
</dbReference>
<dbReference type="Proteomes" id="UP001596380">
    <property type="component" value="Unassembled WGS sequence"/>
</dbReference>
<evidence type="ECO:0000256" key="2">
    <source>
        <dbReference type="SAM" id="MobiDB-lite"/>
    </source>
</evidence>